<dbReference type="EMBL" id="JBJQND010000002">
    <property type="protein sequence ID" value="KAL3887460.1"/>
    <property type="molecule type" value="Genomic_DNA"/>
</dbReference>
<dbReference type="InterPro" id="IPR036179">
    <property type="entry name" value="Ig-like_dom_sf"/>
</dbReference>
<evidence type="ECO:0000313" key="5">
    <source>
        <dbReference type="Proteomes" id="UP001634394"/>
    </source>
</evidence>
<sequence>MSLHSYASTDLAKLVPVTTVQLTNGSGQVLLSSVNIVRGESTGIICSTAPNGSKPRALFQWYYRQGNQSAVLIVDQSISTTPDPITVPGQSDILISYSTWRLTGNASYHNMYIYCQAQDETSTGSYIKSDEVLLNIVYPPVVQLSTYQSVDNVTKGMQGFVFICNIIESNPVPHANSSSWFHNGSIIQGQTSSNYTLQTVQMSDAGQYMCTARNYYGEGASNSLNLIVQVPVTTVQLTNGSGQVLHSSVNIVRGESTGIICSTAPNGSKPRALFHWYYRQGNQSAVLIVDQSISTTPDPITVPGQSDILISYSTWRLTGNASYHNMYIYCQAQDETSTGSYIKSDEVLLNIVYPPVVQLSTNQSANNVSEGMQGFVFICTIIESNPLPQANSSSWFHNGSIIQGQTSSNYTLQTVQKSDAGEYMCTARNYYGEGASNSLDLIVQYGAEIKDFSVQRGTTVNESESATFQCSVDSYPKSVITLRRESDGMMLKTVVNASQVQYWVQSANCLDADNYTCSASNNISQPAVRTIQFFVKCHPRLDFRVSFVNVTYSKYLRDAVLRYTVISYPPPQFTWTFLGNGSESSDLPNSAKQFDYGQQSELRFTRLDTSDFGSYRVTADNTINGPATAILWLLIRGTPEKPVNLHPTNIQKKQLSLRWQAGYDEGYPQTFIVEISLDNITWNNVSQVSAGNRDGWFTTVIEDLIPGSEYYFRLYAYNINGRGDLADVQLAIRTLKDVRASARISVGRAVGVGLGGIVLGLIGAIFAFTIRRHLNGSKCSCFRSKRKTDDELHLCSNIELDQQTVQPIYDELNKGHTEQKVYDRISPLEG</sequence>
<dbReference type="Gene3D" id="2.60.40.10">
    <property type="entry name" value="Immunoglobulins"/>
    <property type="match status" value="7"/>
</dbReference>
<dbReference type="InterPro" id="IPR007110">
    <property type="entry name" value="Ig-like_dom"/>
</dbReference>
<dbReference type="CDD" id="cd00096">
    <property type="entry name" value="Ig"/>
    <property type="match status" value="1"/>
</dbReference>
<dbReference type="InterPro" id="IPR036116">
    <property type="entry name" value="FN3_sf"/>
</dbReference>
<proteinExistence type="predicted"/>
<evidence type="ECO:0000259" key="3">
    <source>
        <dbReference type="PROSITE" id="PS50853"/>
    </source>
</evidence>
<evidence type="ECO:0000256" key="1">
    <source>
        <dbReference type="SAM" id="Phobius"/>
    </source>
</evidence>
<gene>
    <name evidence="4" type="ORF">ACJMK2_027401</name>
</gene>
<feature type="domain" description="Ig-like" evidence="2">
    <location>
        <begin position="139"/>
        <end position="227"/>
    </location>
</feature>
<dbReference type="PROSITE" id="PS50853">
    <property type="entry name" value="FN3"/>
    <property type="match status" value="1"/>
</dbReference>
<dbReference type="Pfam" id="PF00041">
    <property type="entry name" value="fn3"/>
    <property type="match status" value="1"/>
</dbReference>
<dbReference type="PROSITE" id="PS50835">
    <property type="entry name" value="IG_LIKE"/>
    <property type="match status" value="2"/>
</dbReference>
<reference evidence="4 5" key="1">
    <citation type="submission" date="2024-11" db="EMBL/GenBank/DDBJ databases">
        <title>Chromosome-level genome assembly of the freshwater bivalve Anodonta woodiana.</title>
        <authorList>
            <person name="Chen X."/>
        </authorList>
    </citation>
    <scope>NUCLEOTIDE SEQUENCE [LARGE SCALE GENOMIC DNA]</scope>
    <source>
        <strain evidence="4">MN2024</strain>
        <tissue evidence="4">Gills</tissue>
    </source>
</reference>
<dbReference type="SMART" id="SM00408">
    <property type="entry name" value="IGc2"/>
    <property type="match status" value="3"/>
</dbReference>
<dbReference type="InterPro" id="IPR003599">
    <property type="entry name" value="Ig_sub"/>
</dbReference>
<dbReference type="SMART" id="SM00060">
    <property type="entry name" value="FN3"/>
    <property type="match status" value="1"/>
</dbReference>
<feature type="transmembrane region" description="Helical" evidence="1">
    <location>
        <begin position="749"/>
        <end position="770"/>
    </location>
</feature>
<dbReference type="InterPro" id="IPR003961">
    <property type="entry name" value="FN3_dom"/>
</dbReference>
<evidence type="ECO:0000313" key="4">
    <source>
        <dbReference type="EMBL" id="KAL3887460.1"/>
    </source>
</evidence>
<feature type="domain" description="Ig-like" evidence="2">
    <location>
        <begin position="354"/>
        <end position="442"/>
    </location>
</feature>
<keyword evidence="1" id="KW-0472">Membrane</keyword>
<name>A0ABD3XP61_SINWO</name>
<dbReference type="InterPro" id="IPR013151">
    <property type="entry name" value="Immunoglobulin_dom"/>
</dbReference>
<dbReference type="PANTHER" id="PTHR23278">
    <property type="entry name" value="SIDESTEP PROTEIN"/>
    <property type="match status" value="1"/>
</dbReference>
<dbReference type="AlphaFoldDB" id="A0ABD3XP61"/>
<dbReference type="InterPro" id="IPR013783">
    <property type="entry name" value="Ig-like_fold"/>
</dbReference>
<dbReference type="InterPro" id="IPR003598">
    <property type="entry name" value="Ig_sub2"/>
</dbReference>
<keyword evidence="1" id="KW-1133">Transmembrane helix</keyword>
<dbReference type="Pfam" id="PF13927">
    <property type="entry name" value="Ig_3"/>
    <property type="match status" value="2"/>
</dbReference>
<dbReference type="Pfam" id="PF00047">
    <property type="entry name" value="ig"/>
    <property type="match status" value="1"/>
</dbReference>
<accession>A0ABD3XP61</accession>
<organism evidence="4 5">
    <name type="scientific">Sinanodonta woodiana</name>
    <name type="common">Chinese pond mussel</name>
    <name type="synonym">Anodonta woodiana</name>
    <dbReference type="NCBI Taxonomy" id="1069815"/>
    <lineage>
        <taxon>Eukaryota</taxon>
        <taxon>Metazoa</taxon>
        <taxon>Spiralia</taxon>
        <taxon>Lophotrochozoa</taxon>
        <taxon>Mollusca</taxon>
        <taxon>Bivalvia</taxon>
        <taxon>Autobranchia</taxon>
        <taxon>Heteroconchia</taxon>
        <taxon>Palaeoheterodonta</taxon>
        <taxon>Unionida</taxon>
        <taxon>Unionoidea</taxon>
        <taxon>Unionidae</taxon>
        <taxon>Unioninae</taxon>
        <taxon>Sinanodonta</taxon>
    </lineage>
</organism>
<dbReference type="SUPFAM" id="SSF48726">
    <property type="entry name" value="Immunoglobulin"/>
    <property type="match status" value="3"/>
</dbReference>
<comment type="caution">
    <text evidence="4">The sequence shown here is derived from an EMBL/GenBank/DDBJ whole genome shotgun (WGS) entry which is preliminary data.</text>
</comment>
<evidence type="ECO:0000259" key="2">
    <source>
        <dbReference type="PROSITE" id="PS50835"/>
    </source>
</evidence>
<keyword evidence="1" id="KW-0812">Transmembrane</keyword>
<dbReference type="Proteomes" id="UP001634394">
    <property type="component" value="Unassembled WGS sequence"/>
</dbReference>
<dbReference type="CDD" id="cd00063">
    <property type="entry name" value="FN3"/>
    <property type="match status" value="1"/>
</dbReference>
<keyword evidence="5" id="KW-1185">Reference proteome</keyword>
<dbReference type="PANTHER" id="PTHR23278:SF19">
    <property type="entry name" value="OBSCURIN"/>
    <property type="match status" value="1"/>
</dbReference>
<dbReference type="SMART" id="SM00409">
    <property type="entry name" value="IG"/>
    <property type="match status" value="4"/>
</dbReference>
<protein>
    <submittedName>
        <fullName evidence="4">Uncharacterized protein</fullName>
    </submittedName>
</protein>
<dbReference type="SUPFAM" id="SSF49265">
    <property type="entry name" value="Fibronectin type III"/>
    <property type="match status" value="1"/>
</dbReference>
<feature type="domain" description="Fibronectin type-III" evidence="3">
    <location>
        <begin position="641"/>
        <end position="737"/>
    </location>
</feature>